<keyword evidence="1" id="KW-1133">Transmembrane helix</keyword>
<keyword evidence="1" id="KW-0812">Transmembrane</keyword>
<dbReference type="Proteomes" id="UP001152799">
    <property type="component" value="Chromosome 13"/>
</dbReference>
<gene>
    <name evidence="2" type="ORF">CEUTPL_LOCUS3805</name>
</gene>
<dbReference type="OrthoDB" id="7042322at2759"/>
<proteinExistence type="predicted"/>
<keyword evidence="1" id="KW-0472">Membrane</keyword>
<evidence type="ECO:0000256" key="1">
    <source>
        <dbReference type="SAM" id="Phobius"/>
    </source>
</evidence>
<keyword evidence="3" id="KW-1185">Reference proteome</keyword>
<accession>A0A9N9QB58</accession>
<protein>
    <submittedName>
        <fullName evidence="2">Uncharacterized protein</fullName>
    </submittedName>
</protein>
<feature type="transmembrane region" description="Helical" evidence="1">
    <location>
        <begin position="85"/>
        <end position="110"/>
    </location>
</feature>
<name>A0A9N9QB58_9CUCU</name>
<evidence type="ECO:0000313" key="3">
    <source>
        <dbReference type="Proteomes" id="UP001152799"/>
    </source>
</evidence>
<dbReference type="AlphaFoldDB" id="A0A9N9QB58"/>
<evidence type="ECO:0000313" key="2">
    <source>
        <dbReference type="EMBL" id="CAG9763135.1"/>
    </source>
</evidence>
<sequence length="182" mass="21641">MDEETGESDYKFQISKNAETGEEEYVTYCLDEETGEKLYCTIDKICESFQMPNPFKITRYATHLTAIVRHRNDKSKKSSERRMEFMTAIVFLIPTFIIFTPLLGVIILTFDFILHRWCHRQNAKLRHRNDSSIFYQSPLHMINKEFCSKCLYEEDGKKIHAIQNIRYNRKHMVKESLRRAVA</sequence>
<dbReference type="EMBL" id="OU892289">
    <property type="protein sequence ID" value="CAG9763135.1"/>
    <property type="molecule type" value="Genomic_DNA"/>
</dbReference>
<reference evidence="2" key="1">
    <citation type="submission" date="2022-01" db="EMBL/GenBank/DDBJ databases">
        <authorList>
            <person name="King R."/>
        </authorList>
    </citation>
    <scope>NUCLEOTIDE SEQUENCE</scope>
</reference>
<organism evidence="2 3">
    <name type="scientific">Ceutorhynchus assimilis</name>
    <name type="common">cabbage seed weevil</name>
    <dbReference type="NCBI Taxonomy" id="467358"/>
    <lineage>
        <taxon>Eukaryota</taxon>
        <taxon>Metazoa</taxon>
        <taxon>Ecdysozoa</taxon>
        <taxon>Arthropoda</taxon>
        <taxon>Hexapoda</taxon>
        <taxon>Insecta</taxon>
        <taxon>Pterygota</taxon>
        <taxon>Neoptera</taxon>
        <taxon>Endopterygota</taxon>
        <taxon>Coleoptera</taxon>
        <taxon>Polyphaga</taxon>
        <taxon>Cucujiformia</taxon>
        <taxon>Curculionidae</taxon>
        <taxon>Ceutorhynchinae</taxon>
        <taxon>Ceutorhynchus</taxon>
    </lineage>
</organism>